<name>A0A7V8NSH3_9BACT</name>
<evidence type="ECO:0000256" key="1">
    <source>
        <dbReference type="ARBA" id="ARBA00010790"/>
    </source>
</evidence>
<feature type="non-terminal residue" evidence="7">
    <location>
        <position position="1"/>
    </location>
</feature>
<evidence type="ECO:0000256" key="3">
    <source>
        <dbReference type="ARBA" id="ARBA00022827"/>
    </source>
</evidence>
<dbReference type="SUPFAM" id="SSF51905">
    <property type="entry name" value="FAD/NAD(P)-binding domain"/>
    <property type="match status" value="1"/>
</dbReference>
<evidence type="ECO:0000259" key="6">
    <source>
        <dbReference type="Pfam" id="PF05199"/>
    </source>
</evidence>
<dbReference type="EMBL" id="JACDQQ010001560">
    <property type="protein sequence ID" value="MBA0086532.1"/>
    <property type="molecule type" value="Genomic_DNA"/>
</dbReference>
<dbReference type="PANTHER" id="PTHR46056">
    <property type="entry name" value="LONG-CHAIN-ALCOHOL OXIDASE"/>
    <property type="match status" value="1"/>
</dbReference>
<feature type="domain" description="Glucose-methanol-choline oxidoreductase N-terminal" evidence="5">
    <location>
        <begin position="11"/>
        <end position="121"/>
    </location>
</feature>
<comment type="caution">
    <text evidence="7">The sequence shown here is derived from an EMBL/GenBank/DDBJ whole genome shotgun (WGS) entry which is preliminary data.</text>
</comment>
<evidence type="ECO:0000259" key="5">
    <source>
        <dbReference type="Pfam" id="PF00732"/>
    </source>
</evidence>
<dbReference type="Gene3D" id="3.50.50.60">
    <property type="entry name" value="FAD/NAD(P)-binding domain"/>
    <property type="match status" value="2"/>
</dbReference>
<gene>
    <name evidence="7" type="ORF">HRJ53_16250</name>
</gene>
<proteinExistence type="inferred from homology"/>
<dbReference type="AlphaFoldDB" id="A0A7V8NSH3"/>
<dbReference type="PANTHER" id="PTHR46056:SF12">
    <property type="entry name" value="LONG-CHAIN-ALCOHOL OXIDASE"/>
    <property type="match status" value="1"/>
</dbReference>
<feature type="domain" description="Glucose-methanol-choline oxidoreductase C-terminal" evidence="6">
    <location>
        <begin position="207"/>
        <end position="323"/>
    </location>
</feature>
<keyword evidence="3" id="KW-0274">FAD</keyword>
<keyword evidence="4" id="KW-0560">Oxidoreductase</keyword>
<dbReference type="GO" id="GO:0050660">
    <property type="term" value="F:flavin adenine dinucleotide binding"/>
    <property type="evidence" value="ECO:0007669"/>
    <property type="project" value="InterPro"/>
</dbReference>
<dbReference type="InterPro" id="IPR000172">
    <property type="entry name" value="GMC_OxRdtase_N"/>
</dbReference>
<sequence length="339" mass="37181">PRAFDGRSFCIQQGFCVQGCKIGAKWSALYTEIPRAEATGNLDLRVESTAMRIEHGDTGRVKAVVYRDGQGREHRQKARAVCVAGNAIETPRLLLLSSSSKFPQGLANSSGQVGRNYCHHITGFVWGFFEQPVYSWRGATIAGVVEDEVINEPKRGFAGGYRMELVTLDLPTFPLVGLPYGWGRDFTSVIENYRNMAGMFINGEDLPRSDNRITLDPIVKDGFGLPVAHIHVDDHPNDQALRKHAQAQMSRMYEAIGAKRIVLGPTPPATHNMCTARMSANPRDGVTNGWGQTHDIKNLFISDGSVFTTAGAANPTLTIVALALRQAEYIVGEMKAHNI</sequence>
<dbReference type="SUPFAM" id="SSF54373">
    <property type="entry name" value="FAD-linked reductases, C-terminal domain"/>
    <property type="match status" value="1"/>
</dbReference>
<dbReference type="Pfam" id="PF00732">
    <property type="entry name" value="GMC_oxred_N"/>
    <property type="match status" value="1"/>
</dbReference>
<evidence type="ECO:0000256" key="2">
    <source>
        <dbReference type="ARBA" id="ARBA00022630"/>
    </source>
</evidence>
<dbReference type="InterPro" id="IPR036188">
    <property type="entry name" value="FAD/NAD-bd_sf"/>
</dbReference>
<organism evidence="7 8">
    <name type="scientific">Candidatus Acidiferrum panamense</name>
    <dbReference type="NCBI Taxonomy" id="2741543"/>
    <lineage>
        <taxon>Bacteria</taxon>
        <taxon>Pseudomonadati</taxon>
        <taxon>Acidobacteriota</taxon>
        <taxon>Terriglobia</taxon>
        <taxon>Candidatus Acidiferrales</taxon>
        <taxon>Candidatus Acidiferrum</taxon>
    </lineage>
</organism>
<accession>A0A7V8NSH3</accession>
<reference evidence="7" key="1">
    <citation type="submission" date="2020-06" db="EMBL/GenBank/DDBJ databases">
        <title>Legume-microbial interactions unlock mineral nutrients during tropical forest succession.</title>
        <authorList>
            <person name="Epihov D.Z."/>
        </authorList>
    </citation>
    <scope>NUCLEOTIDE SEQUENCE [LARGE SCALE GENOMIC DNA]</scope>
    <source>
        <strain evidence="7">Pan2503</strain>
    </source>
</reference>
<comment type="similarity">
    <text evidence="1">Belongs to the GMC oxidoreductase family.</text>
</comment>
<dbReference type="GO" id="GO:0016614">
    <property type="term" value="F:oxidoreductase activity, acting on CH-OH group of donors"/>
    <property type="evidence" value="ECO:0007669"/>
    <property type="project" value="InterPro"/>
</dbReference>
<evidence type="ECO:0000313" key="7">
    <source>
        <dbReference type="EMBL" id="MBA0086532.1"/>
    </source>
</evidence>
<keyword evidence="8" id="KW-1185">Reference proteome</keyword>
<dbReference type="Pfam" id="PF05199">
    <property type="entry name" value="GMC_oxred_C"/>
    <property type="match status" value="1"/>
</dbReference>
<keyword evidence="2" id="KW-0285">Flavoprotein</keyword>
<evidence type="ECO:0000256" key="4">
    <source>
        <dbReference type="ARBA" id="ARBA00023002"/>
    </source>
</evidence>
<protein>
    <submittedName>
        <fullName evidence="7">GMC family oxidoreductase</fullName>
    </submittedName>
</protein>
<evidence type="ECO:0000313" key="8">
    <source>
        <dbReference type="Proteomes" id="UP000567293"/>
    </source>
</evidence>
<dbReference type="Proteomes" id="UP000567293">
    <property type="component" value="Unassembled WGS sequence"/>
</dbReference>
<dbReference type="InterPro" id="IPR007867">
    <property type="entry name" value="GMC_OxRtase_C"/>
</dbReference>